<reference evidence="1 2" key="1">
    <citation type="submission" date="2016-10" db="EMBL/GenBank/DDBJ databases">
        <authorList>
            <person name="de Groot N.N."/>
        </authorList>
    </citation>
    <scope>NUCLEOTIDE SEQUENCE [LARGE SCALE GENOMIC DNA]</scope>
    <source>
        <strain evidence="1 2">CGMCC 1.10076</strain>
    </source>
</reference>
<evidence type="ECO:0008006" key="3">
    <source>
        <dbReference type="Google" id="ProtNLM"/>
    </source>
</evidence>
<sequence length="166" mass="19291">MINVDFHSKDAIINAFPDEVACLAHLEQLRWDGFVTSPFDAISTVYHCSNNRFRCKNTGKYFNAKTGTIFHNSKIELQKWFIAIWIVSRRTRGITSVELAEELQLTQKSAWFMLQRIKKGLNPESLKKKPKNRLKKKMEAADISKIAVAPDSDRLQMHQWLELLKK</sequence>
<dbReference type="RefSeq" id="WP_091391755.1">
    <property type="nucleotide sequence ID" value="NZ_BKAI01000002.1"/>
</dbReference>
<accession>A0A1G8SJ32</accession>
<organism evidence="1 2">
    <name type="scientific">Flavobacterium noncentrifugens</name>
    <dbReference type="NCBI Taxonomy" id="1128970"/>
    <lineage>
        <taxon>Bacteria</taxon>
        <taxon>Pseudomonadati</taxon>
        <taxon>Bacteroidota</taxon>
        <taxon>Flavobacteriia</taxon>
        <taxon>Flavobacteriales</taxon>
        <taxon>Flavobacteriaceae</taxon>
        <taxon>Flavobacterium</taxon>
    </lineage>
</organism>
<dbReference type="EMBL" id="FNEZ01000001">
    <property type="protein sequence ID" value="SDJ29239.1"/>
    <property type="molecule type" value="Genomic_DNA"/>
</dbReference>
<protein>
    <recommendedName>
        <fullName evidence="3">Transposase zinc-ribbon domain-containing protein</fullName>
    </recommendedName>
</protein>
<keyword evidence="2" id="KW-1185">Reference proteome</keyword>
<dbReference type="Proteomes" id="UP000199580">
    <property type="component" value="Unassembled WGS sequence"/>
</dbReference>
<proteinExistence type="predicted"/>
<evidence type="ECO:0000313" key="1">
    <source>
        <dbReference type="EMBL" id="SDJ29239.1"/>
    </source>
</evidence>
<name>A0A1G8SJ32_9FLAO</name>
<gene>
    <name evidence="1" type="ORF">SAMN04487935_0580</name>
</gene>
<dbReference type="AlphaFoldDB" id="A0A1G8SJ32"/>
<evidence type="ECO:0000313" key="2">
    <source>
        <dbReference type="Proteomes" id="UP000199580"/>
    </source>
</evidence>
<dbReference type="STRING" id="1128970.SAMN04487935_0580"/>
<dbReference type="OrthoDB" id="9783459at2"/>